<sequence length="318" mass="36682">MIFLYVRKIFNFVISFIEPMKKLATLLLIFNLLYAVSLAQEVEVEVDSIKQERILLDSIFLAEFEEVKPSQKPKVLHAEPLYIDLIRDLGARKGEKEWNLGFGMTDKRGFDEYEALVEYEWAPIDRLGFEIEVPVTMYSARGELSTDLERPSNRVESLKLATQWSFLVSEKAKTSLALGYIHEFEFVDLNRIGNGDIFKGNIYNPFFIAAKRWGSNYHTLVYTGPRVEKVFNQKAELTYEVHTNFHYMISGTRNFIGVEFNKEFHNNEFIGVLRPQMRVGLAENLMVGIVTGIPVSGADRSMSSFVRIIYEPGFKTFH</sequence>
<dbReference type="AlphaFoldDB" id="A0A239CLK2"/>
<gene>
    <name evidence="1" type="ORF">SAMN06295967_10586</name>
</gene>
<dbReference type="Proteomes" id="UP000198480">
    <property type="component" value="Unassembled WGS sequence"/>
</dbReference>
<dbReference type="EMBL" id="FZOK01000005">
    <property type="protein sequence ID" value="SNS20384.1"/>
    <property type="molecule type" value="Genomic_DNA"/>
</dbReference>
<protein>
    <recommendedName>
        <fullName evidence="3">MetA-pathway of phenol degradation</fullName>
    </recommendedName>
</protein>
<reference evidence="2" key="1">
    <citation type="submission" date="2017-06" db="EMBL/GenBank/DDBJ databases">
        <authorList>
            <person name="Varghese N."/>
            <person name="Submissions S."/>
        </authorList>
    </citation>
    <scope>NUCLEOTIDE SEQUENCE [LARGE SCALE GENOMIC DNA]</scope>
    <source>
        <strain evidence="2">5C</strain>
    </source>
</reference>
<keyword evidence="2" id="KW-1185">Reference proteome</keyword>
<proteinExistence type="predicted"/>
<evidence type="ECO:0008006" key="3">
    <source>
        <dbReference type="Google" id="ProtNLM"/>
    </source>
</evidence>
<accession>A0A239CLK2</accession>
<dbReference type="NCBIfam" id="NF041634">
    <property type="entry name" value="HAEPLYID"/>
    <property type="match status" value="1"/>
</dbReference>
<dbReference type="InterPro" id="IPR048131">
    <property type="entry name" value="HAEPLYID-like"/>
</dbReference>
<name>A0A239CLK2_9BACT</name>
<evidence type="ECO:0000313" key="1">
    <source>
        <dbReference type="EMBL" id="SNS20384.1"/>
    </source>
</evidence>
<evidence type="ECO:0000313" key="2">
    <source>
        <dbReference type="Proteomes" id="UP000198480"/>
    </source>
</evidence>
<organism evidence="1 2">
    <name type="scientific">Belliella buryatensis</name>
    <dbReference type="NCBI Taxonomy" id="1500549"/>
    <lineage>
        <taxon>Bacteria</taxon>
        <taxon>Pseudomonadati</taxon>
        <taxon>Bacteroidota</taxon>
        <taxon>Cytophagia</taxon>
        <taxon>Cytophagales</taxon>
        <taxon>Cyclobacteriaceae</taxon>
        <taxon>Belliella</taxon>
    </lineage>
</organism>